<gene>
    <name evidence="1" type="ordered locus">CPE0134</name>
</gene>
<dbReference type="Proteomes" id="UP000000818">
    <property type="component" value="Chromosome"/>
</dbReference>
<accession>Q8XP31</accession>
<dbReference type="HOGENOM" id="CLU_2768544_0_0_9"/>
<organism evidence="1 2">
    <name type="scientific">Clostridium perfringens (strain 13 / Type A)</name>
    <dbReference type="NCBI Taxonomy" id="195102"/>
    <lineage>
        <taxon>Bacteria</taxon>
        <taxon>Bacillati</taxon>
        <taxon>Bacillota</taxon>
        <taxon>Clostridia</taxon>
        <taxon>Eubacteriales</taxon>
        <taxon>Clostridiaceae</taxon>
        <taxon>Clostridium</taxon>
    </lineage>
</organism>
<dbReference type="AlphaFoldDB" id="Q8XP31"/>
<name>Q8XP31_CLOPE</name>
<dbReference type="KEGG" id="cpe:CPE0134"/>
<proteinExistence type="predicted"/>
<reference evidence="1 2" key="1">
    <citation type="journal article" date="2002" name="Proc. Natl. Acad. Sci. U.S.A.">
        <title>Complete genome sequence of Clostridium perfringens, an anaerobic flesh-eater.</title>
        <authorList>
            <person name="Shimizu T."/>
            <person name="Ohtani K."/>
            <person name="Hirakawa H."/>
            <person name="Ohshima K."/>
            <person name="Yamashita A."/>
            <person name="Shiba T."/>
            <person name="Ogasawara N."/>
            <person name="Hattori M."/>
            <person name="Kuhara S."/>
            <person name="Hayashi H."/>
        </authorList>
    </citation>
    <scope>NUCLEOTIDE SEQUENCE [LARGE SCALE GENOMIC DNA]</scope>
    <source>
        <strain evidence="2">13 / Type A</strain>
    </source>
</reference>
<evidence type="ECO:0000313" key="1">
    <source>
        <dbReference type="EMBL" id="BAB79840.1"/>
    </source>
</evidence>
<protein>
    <submittedName>
        <fullName evidence="1">Uncharacterized protein</fullName>
    </submittedName>
</protein>
<evidence type="ECO:0000313" key="2">
    <source>
        <dbReference type="Proteomes" id="UP000000818"/>
    </source>
</evidence>
<dbReference type="EMBL" id="BA000016">
    <property type="protein sequence ID" value="BAB79840.1"/>
    <property type="molecule type" value="Genomic_DNA"/>
</dbReference>
<sequence length="69" mass="7465">MSATILIPLSITTSSFSRCSSRTTSIFKPAHPEEQAFILRASLSLLSSISLTLSKVFGCILTFIIKTSI</sequence>